<sequence>MNYPPVAIPLRFVDADPTTPDPAAVGALARGTVGALRQLGTSVEPQSTGAKSGAEVFLWFMAAAGVAQTLVALPDFALKVAQLLTEVKKLSNPPPPTPATPPSAGALLIVVIRIAGTTATLPVATTPTDHDLLHDLLAQTLPTTLDPATITVDVQVPATPPNEL</sequence>
<accession>A0ABS4DHP1</accession>
<evidence type="ECO:0000313" key="1">
    <source>
        <dbReference type="EMBL" id="MBP1468957.1"/>
    </source>
</evidence>
<gene>
    <name evidence="1" type="ORF">EYB53_024830</name>
</gene>
<evidence type="ECO:0000313" key="2">
    <source>
        <dbReference type="Proteomes" id="UP001193081"/>
    </source>
</evidence>
<dbReference type="EMBL" id="SIJK02000121">
    <property type="protein sequence ID" value="MBP1468957.1"/>
    <property type="molecule type" value="Genomic_DNA"/>
</dbReference>
<dbReference type="Proteomes" id="UP001193081">
    <property type="component" value="Unassembled WGS sequence"/>
</dbReference>
<dbReference type="RefSeq" id="WP_135482220.1">
    <property type="nucleotide sequence ID" value="NZ_SIJK02000121.1"/>
</dbReference>
<comment type="caution">
    <text evidence="1">The sequence shown here is derived from an EMBL/GenBank/DDBJ whole genome shotgun (WGS) entry which is preliminary data.</text>
</comment>
<keyword evidence="2" id="KW-1185">Reference proteome</keyword>
<reference evidence="1 2" key="1">
    <citation type="submission" date="2021-03" db="EMBL/GenBank/DDBJ databases">
        <authorList>
            <person name="Grouzdev D.S."/>
        </authorList>
    </citation>
    <scope>NUCLEOTIDE SEQUENCE [LARGE SCALE GENOMIC DNA]</scope>
    <source>
        <strain evidence="1 2">M50-1</strain>
    </source>
</reference>
<name>A0ABS4DHP1_9CHLR</name>
<proteinExistence type="predicted"/>
<protein>
    <submittedName>
        <fullName evidence="1">Uncharacterized protein</fullName>
    </submittedName>
</protein>
<organism evidence="1 2">
    <name type="scientific">Candidatus Chloroploca mongolica</name>
    <dbReference type="NCBI Taxonomy" id="2528176"/>
    <lineage>
        <taxon>Bacteria</taxon>
        <taxon>Bacillati</taxon>
        <taxon>Chloroflexota</taxon>
        <taxon>Chloroflexia</taxon>
        <taxon>Chloroflexales</taxon>
        <taxon>Chloroflexineae</taxon>
        <taxon>Oscillochloridaceae</taxon>
        <taxon>Candidatus Chloroploca</taxon>
    </lineage>
</organism>